<evidence type="ECO:0000313" key="1">
    <source>
        <dbReference type="EMBL" id="QZE13809.1"/>
    </source>
</evidence>
<reference evidence="1" key="1">
    <citation type="submission" date="2021-08" db="EMBL/GenBank/DDBJ databases">
        <title>Novel anaerobic bacterium isolated from sea squirt in East Sea, Republic of Korea.</title>
        <authorList>
            <person name="Nguyen T.H."/>
            <person name="Li Z."/>
            <person name="Lee Y.-J."/>
            <person name="Ko J."/>
            <person name="Kim S.-G."/>
        </authorList>
    </citation>
    <scope>NUCLEOTIDE SEQUENCE</scope>
    <source>
        <strain evidence="1">KCTC 25031</strain>
    </source>
</reference>
<sequence>MDTTIKRILYSIIMVLLMSSCYTKKVYNELQTKYDAEVKENKTKDNDLEEKKITITELNFAIDRNKKHIKELCQDTTRLYWKNRNLALEKKSSENRITQYKEQIKEIQTGTNSQIDQYLSQFEKLNKTLENKEKTIRLEKLKVEKQENEVERMKVLIQRQKDIQSNIKIELADALLGYVDNGITIKNYKGRVYVSFEEKLLFNIGEYNVDGKGTEVIKKLASVLAENKDLQIIVEGHTDNMTIKKESQFKDNWDLSVLRATSVVREILKNKNINPQRISAAGRSKFFPIDDNNTPEGRQRNRRTEIILAPNLEKMFEIINPK</sequence>
<organism evidence="1 2">
    <name type="scientific">Halosquirtibacter laminarini</name>
    <dbReference type="NCBI Taxonomy" id="3374600"/>
    <lineage>
        <taxon>Bacteria</taxon>
        <taxon>Pseudomonadati</taxon>
        <taxon>Bacteroidota</taxon>
        <taxon>Bacteroidia</taxon>
        <taxon>Marinilabiliales</taxon>
        <taxon>Prolixibacteraceae</taxon>
        <taxon>Halosquirtibacter</taxon>
    </lineage>
</organism>
<name>A0AC61NQZ4_9BACT</name>
<protein>
    <submittedName>
        <fullName evidence="1">OmpA family protein</fullName>
    </submittedName>
</protein>
<keyword evidence="2" id="KW-1185">Reference proteome</keyword>
<proteinExistence type="predicted"/>
<dbReference type="Proteomes" id="UP000826212">
    <property type="component" value="Chromosome"/>
</dbReference>
<evidence type="ECO:0000313" key="2">
    <source>
        <dbReference type="Proteomes" id="UP000826212"/>
    </source>
</evidence>
<dbReference type="EMBL" id="CP081303">
    <property type="protein sequence ID" value="QZE13809.1"/>
    <property type="molecule type" value="Genomic_DNA"/>
</dbReference>
<accession>A0AC61NQZ4</accession>
<gene>
    <name evidence="1" type="ORF">K4L44_14775</name>
</gene>